<evidence type="ECO:0000313" key="2">
    <source>
        <dbReference type="Proteomes" id="UP000076871"/>
    </source>
</evidence>
<evidence type="ECO:0000313" key="1">
    <source>
        <dbReference type="EMBL" id="KZT07951.1"/>
    </source>
</evidence>
<protein>
    <submittedName>
        <fullName evidence="1">Uncharacterized protein</fullName>
    </submittedName>
</protein>
<organism evidence="1 2">
    <name type="scientific">Laetiporus sulphureus 93-53</name>
    <dbReference type="NCBI Taxonomy" id="1314785"/>
    <lineage>
        <taxon>Eukaryota</taxon>
        <taxon>Fungi</taxon>
        <taxon>Dikarya</taxon>
        <taxon>Basidiomycota</taxon>
        <taxon>Agaricomycotina</taxon>
        <taxon>Agaricomycetes</taxon>
        <taxon>Polyporales</taxon>
        <taxon>Laetiporus</taxon>
    </lineage>
</organism>
<keyword evidence="2" id="KW-1185">Reference proteome</keyword>
<dbReference type="RefSeq" id="XP_040765691.1">
    <property type="nucleotide sequence ID" value="XM_040914867.1"/>
</dbReference>
<proteinExistence type="predicted"/>
<name>A0A165EXZ3_9APHY</name>
<dbReference type="Proteomes" id="UP000076871">
    <property type="component" value="Unassembled WGS sequence"/>
</dbReference>
<dbReference type="GeneID" id="63831894"/>
<reference evidence="1 2" key="1">
    <citation type="journal article" date="2016" name="Mol. Biol. Evol.">
        <title>Comparative Genomics of Early-Diverging Mushroom-Forming Fungi Provides Insights into the Origins of Lignocellulose Decay Capabilities.</title>
        <authorList>
            <person name="Nagy L.G."/>
            <person name="Riley R."/>
            <person name="Tritt A."/>
            <person name="Adam C."/>
            <person name="Daum C."/>
            <person name="Floudas D."/>
            <person name="Sun H."/>
            <person name="Yadav J.S."/>
            <person name="Pangilinan J."/>
            <person name="Larsson K.H."/>
            <person name="Matsuura K."/>
            <person name="Barry K."/>
            <person name="Labutti K."/>
            <person name="Kuo R."/>
            <person name="Ohm R.A."/>
            <person name="Bhattacharya S.S."/>
            <person name="Shirouzu T."/>
            <person name="Yoshinaga Y."/>
            <person name="Martin F.M."/>
            <person name="Grigoriev I.V."/>
            <person name="Hibbett D.S."/>
        </authorList>
    </citation>
    <scope>NUCLEOTIDE SEQUENCE [LARGE SCALE GENOMIC DNA]</scope>
    <source>
        <strain evidence="1 2">93-53</strain>
    </source>
</reference>
<dbReference type="EMBL" id="KV427617">
    <property type="protein sequence ID" value="KZT07951.1"/>
    <property type="molecule type" value="Genomic_DNA"/>
</dbReference>
<dbReference type="AlphaFoldDB" id="A0A165EXZ3"/>
<accession>A0A165EXZ3</accession>
<gene>
    <name evidence="1" type="ORF">LAESUDRAFT_89775</name>
</gene>
<dbReference type="InParanoid" id="A0A165EXZ3"/>
<sequence>MRREGAGWLTPLPHHDFLDKRLRLAHVRAATWAQCRGGATQLEGAKPLDTVGDASRAALAAESQGGSDLARALYKRMCGAGAQAHTQWGGADAQAHTQMGQRLDRKGAIQVAERSAVQALYKTDRALTGRATQRNRERGRHAQ</sequence>